<feature type="domain" description="Disease resistance protein RPS4B/Roq1-like leucine-rich repeats" evidence="4">
    <location>
        <begin position="214"/>
        <end position="450"/>
    </location>
</feature>
<dbReference type="EMBL" id="JAEACU010000010">
    <property type="protein sequence ID" value="KAH7516734.1"/>
    <property type="molecule type" value="Genomic_DNA"/>
</dbReference>
<dbReference type="InterPro" id="IPR032675">
    <property type="entry name" value="LRR_dom_sf"/>
</dbReference>
<evidence type="ECO:0000259" key="4">
    <source>
        <dbReference type="Pfam" id="PF23286"/>
    </source>
</evidence>
<evidence type="ECO:0000313" key="6">
    <source>
        <dbReference type="Proteomes" id="UP000813462"/>
    </source>
</evidence>
<keyword evidence="1" id="KW-0433">Leucine-rich repeat</keyword>
<dbReference type="PANTHER" id="PTHR45752:SF195">
    <property type="entry name" value="LEUCINE-RICH REPEAT (LRR) FAMILY PROTEIN-RELATED"/>
    <property type="match status" value="1"/>
</dbReference>
<evidence type="ECO:0000256" key="2">
    <source>
        <dbReference type="ARBA" id="ARBA00022737"/>
    </source>
</evidence>
<keyword evidence="3" id="KW-0611">Plant defense</keyword>
<dbReference type="Gene3D" id="3.80.10.10">
    <property type="entry name" value="Ribonuclease Inhibitor"/>
    <property type="match status" value="2"/>
</dbReference>
<evidence type="ECO:0000256" key="1">
    <source>
        <dbReference type="ARBA" id="ARBA00022614"/>
    </source>
</evidence>
<proteinExistence type="predicted"/>
<dbReference type="Proteomes" id="UP000813462">
    <property type="component" value="Unassembled WGS sequence"/>
</dbReference>
<dbReference type="InterPro" id="IPR003591">
    <property type="entry name" value="Leu-rich_rpt_typical-subtyp"/>
</dbReference>
<reference evidence="5" key="1">
    <citation type="journal article" date="2021" name="Front. Plant Sci.">
        <title>Chromosome-Scale Genome Assembly for Chinese Sour Jujube and Insights Into Its Genome Evolution and Domestication Signature.</title>
        <authorList>
            <person name="Shen L.-Y."/>
            <person name="Luo H."/>
            <person name="Wang X.-L."/>
            <person name="Wang X.-M."/>
            <person name="Qiu X.-J."/>
            <person name="Liu H."/>
            <person name="Zhou S.-S."/>
            <person name="Jia K.-H."/>
            <person name="Nie S."/>
            <person name="Bao Y.-T."/>
            <person name="Zhang R.-G."/>
            <person name="Yun Q.-Z."/>
            <person name="Chai Y.-H."/>
            <person name="Lu J.-Y."/>
            <person name="Li Y."/>
            <person name="Zhao S.-W."/>
            <person name="Mao J.-F."/>
            <person name="Jia S.-G."/>
            <person name="Mao Y.-M."/>
        </authorList>
    </citation>
    <scope>NUCLEOTIDE SEQUENCE</scope>
    <source>
        <strain evidence="5">AT0</strain>
        <tissue evidence="5">Leaf</tissue>
    </source>
</reference>
<dbReference type="Pfam" id="PF23286">
    <property type="entry name" value="LRR_13"/>
    <property type="match status" value="1"/>
</dbReference>
<dbReference type="InterPro" id="IPR050715">
    <property type="entry name" value="LRR-SigEffector_domain"/>
</dbReference>
<protein>
    <recommendedName>
        <fullName evidence="4">Disease resistance protein RPS4B/Roq1-like leucine-rich repeats domain-containing protein</fullName>
    </recommendedName>
</protein>
<evidence type="ECO:0000256" key="3">
    <source>
        <dbReference type="ARBA" id="ARBA00022821"/>
    </source>
</evidence>
<gene>
    <name evidence="5" type="ORF">FEM48_Zijuj10G0166400</name>
</gene>
<accession>A0A978UPI2</accession>
<dbReference type="PROSITE" id="PS51450">
    <property type="entry name" value="LRR"/>
    <property type="match status" value="1"/>
</dbReference>
<organism evidence="5 6">
    <name type="scientific">Ziziphus jujuba var. spinosa</name>
    <dbReference type="NCBI Taxonomy" id="714518"/>
    <lineage>
        <taxon>Eukaryota</taxon>
        <taxon>Viridiplantae</taxon>
        <taxon>Streptophyta</taxon>
        <taxon>Embryophyta</taxon>
        <taxon>Tracheophyta</taxon>
        <taxon>Spermatophyta</taxon>
        <taxon>Magnoliopsida</taxon>
        <taxon>eudicotyledons</taxon>
        <taxon>Gunneridae</taxon>
        <taxon>Pentapetalae</taxon>
        <taxon>rosids</taxon>
        <taxon>fabids</taxon>
        <taxon>Rosales</taxon>
        <taxon>Rhamnaceae</taxon>
        <taxon>Paliureae</taxon>
        <taxon>Ziziphus</taxon>
    </lineage>
</organism>
<dbReference type="SUPFAM" id="SSF52058">
    <property type="entry name" value="L domain-like"/>
    <property type="match status" value="2"/>
</dbReference>
<dbReference type="InterPro" id="IPR058546">
    <property type="entry name" value="RPS4B/Roq1-like_LRR"/>
</dbReference>
<sequence>MSNIINNGKQTIMISLLLKPIQMQKLLAASLHHQTTVRNSYLVAAIEHSGTDAIEGIFLSSPEKEELKLNVKVNLKMHNLRLLKFQNVRISNCEGYLSNNLRLLEWHGYPLGSMPQNFHPDKLVELNLSNSRIKHLWMEPSIPLEKLISIDLSNCEHLIRAPDFRSVPSLERLILEGCKALSEVHPTIGGLKQLVLLNLKGCKSLKRLPQSINLKSLKTFILSGCTKLKKFPEIMEKMDHLSELYLDGTAMKELPMSMKRFTGLTLLDLRDCKDLLILPNFICSLTSLKTLNISGCSQVLQLPDKLENLKQLEKFDACRTAIREAPTSILLLKNLKTLCFANCSRVPLHNSLFSGSGSINFQLPNSFSGLSSLTSLNLSKCNLQAIPEDIHHLSSLQGLDLSKNSFRSLPGSISQLSKLKLVRLNKCRNLQSLPKLPRSMQYVQAYGCPKLHDQTIIWASNNGFNFIDSRRSHKVRHAGIFHDLPLPEEFIPIIFHVFIQEIIYHGMNLEICFPYTRIPEWISDWIDGSSIIIDVPLQDYKQTWMGIAIFVVFQVMEHDNFDEGWYSKETTCEFSIADCCVGQFVIESLKNFGVGSYVVCIYVPQRMFAKELKQLNYASHIQTWVSTDRPDVEVKMCGKHVVYYKDVPEFTQNLIQTSKEHQQLSSLEHYMYLLNQARRGESSLDIKRLHQSKRFPIPRYEGFTTTHLTSQVRINLRSMLLRIFFKGSCYARNEFLVFHFPVQAYVSSWLFHQSLGRIVVCYLPRNLFDDKSWVGFCVYVGLKMHPSYLHNNNSGSETDHEFLYVHLYSHGNMISSVTTMSSFPISQNSHQVVLFHVPRVRFREKLNQCWGISALSWTTNPHVEVEICGIRLIYDRDLENEVEVIIDFSLSGPDDEHRHQLNYQSLSELVDGLVGKVEGDEHKTRKEETSIHTGFSSEMKYKSLQESMYLLSMAQPVDEQVFAAYEQFSIPSDPIILHSMNVPFDSSYQLSASIDSIIPFSHLQITAETPLYTNNLEMLKTNLQDSLKQYCCSKFYITLSLTGHIISALKPFIPSTTYNLCFPRKETLKWFKQNYQSNTQRLVIKLPQNLTADINWRGLAVCVSFSVDDHQSAIRETEDLDISFRVLCHLNTVQGHCLNSAPSFRISKDKFKWLYVGGFIWLTYVPHWLLLGELNEQSSLEINIYNECPGVTTQSLDAILLYQQDVEEFRQSIAQCMTSFFSNLDLIRQYVDDENKNPSHA</sequence>
<evidence type="ECO:0000313" key="5">
    <source>
        <dbReference type="EMBL" id="KAH7516734.1"/>
    </source>
</evidence>
<dbReference type="PANTHER" id="PTHR45752">
    <property type="entry name" value="LEUCINE-RICH REPEAT-CONTAINING"/>
    <property type="match status" value="1"/>
</dbReference>
<name>A0A978UPI2_ZIZJJ</name>
<comment type="caution">
    <text evidence="5">The sequence shown here is derived from an EMBL/GenBank/DDBJ whole genome shotgun (WGS) entry which is preliminary data.</text>
</comment>
<keyword evidence="2" id="KW-0677">Repeat</keyword>
<dbReference type="AlphaFoldDB" id="A0A978UPI2"/>
<dbReference type="InterPro" id="IPR001611">
    <property type="entry name" value="Leu-rich_rpt"/>
</dbReference>
<dbReference type="SMART" id="SM00369">
    <property type="entry name" value="LRR_TYP"/>
    <property type="match status" value="2"/>
</dbReference>